<reference evidence="1 2" key="1">
    <citation type="submission" date="2020-06" db="EMBL/GenBank/DDBJ databases">
        <title>Transcriptomic and genomic resources for Thalictrum thalictroides and T. hernandezii: Facilitating candidate gene discovery in an emerging model plant lineage.</title>
        <authorList>
            <person name="Arias T."/>
            <person name="Riano-Pachon D.M."/>
            <person name="Di Stilio V.S."/>
        </authorList>
    </citation>
    <scope>NUCLEOTIDE SEQUENCE [LARGE SCALE GENOMIC DNA]</scope>
    <source>
        <strain evidence="2">cv. WT478/WT964</strain>
        <tissue evidence="1">Leaves</tissue>
    </source>
</reference>
<dbReference type="Proteomes" id="UP000554482">
    <property type="component" value="Unassembled WGS sequence"/>
</dbReference>
<organism evidence="1 2">
    <name type="scientific">Thalictrum thalictroides</name>
    <name type="common">Rue-anemone</name>
    <name type="synonym">Anemone thalictroides</name>
    <dbReference type="NCBI Taxonomy" id="46969"/>
    <lineage>
        <taxon>Eukaryota</taxon>
        <taxon>Viridiplantae</taxon>
        <taxon>Streptophyta</taxon>
        <taxon>Embryophyta</taxon>
        <taxon>Tracheophyta</taxon>
        <taxon>Spermatophyta</taxon>
        <taxon>Magnoliopsida</taxon>
        <taxon>Ranunculales</taxon>
        <taxon>Ranunculaceae</taxon>
        <taxon>Thalictroideae</taxon>
        <taxon>Thalictrum</taxon>
    </lineage>
</organism>
<gene>
    <name evidence="1" type="ORF">FRX31_025014</name>
</gene>
<dbReference type="EMBL" id="JABWDY010030749">
    <property type="protein sequence ID" value="KAF5185399.1"/>
    <property type="molecule type" value="Genomic_DNA"/>
</dbReference>
<comment type="caution">
    <text evidence="1">The sequence shown here is derived from an EMBL/GenBank/DDBJ whole genome shotgun (WGS) entry which is preliminary data.</text>
</comment>
<accession>A0A7J6VJW1</accession>
<protein>
    <submittedName>
        <fullName evidence="1">Uncharacterized protein</fullName>
    </submittedName>
</protein>
<dbReference type="AlphaFoldDB" id="A0A7J6VJW1"/>
<name>A0A7J6VJW1_THATH</name>
<proteinExistence type="predicted"/>
<sequence>MWILDSNVPQYSRKHGSAIFSSAPNYLNQQNVGSKPTFGMGTSFDGDNFSYREGDPVMHHPNFPVAPVEQQKLSNADFQGQSNL</sequence>
<evidence type="ECO:0000313" key="1">
    <source>
        <dbReference type="EMBL" id="KAF5185399.1"/>
    </source>
</evidence>
<keyword evidence="2" id="KW-1185">Reference proteome</keyword>
<evidence type="ECO:0000313" key="2">
    <source>
        <dbReference type="Proteomes" id="UP000554482"/>
    </source>
</evidence>